<dbReference type="InterPro" id="IPR050097">
    <property type="entry name" value="Ferredoxin-NADP_redctase_2"/>
</dbReference>
<comment type="subunit">
    <text evidence="7">Homodimer.</text>
</comment>
<keyword evidence="8" id="KW-0521">NADP</keyword>
<keyword evidence="11" id="KW-1185">Reference proteome</keyword>
<dbReference type="EC" id="1.8.1.9" evidence="7"/>
<name>A0A7W8M520_9FIRM</name>
<organism evidence="10 11">
    <name type="scientific">Catenibacillus scindens</name>
    <dbReference type="NCBI Taxonomy" id="673271"/>
    <lineage>
        <taxon>Bacteria</taxon>
        <taxon>Bacillati</taxon>
        <taxon>Bacillota</taxon>
        <taxon>Clostridia</taxon>
        <taxon>Lachnospirales</taxon>
        <taxon>Lachnospiraceae</taxon>
        <taxon>Catenibacillus</taxon>
    </lineage>
</organism>
<dbReference type="Gene3D" id="3.50.50.60">
    <property type="entry name" value="FAD/NAD(P)-binding domain"/>
    <property type="match status" value="2"/>
</dbReference>
<evidence type="ECO:0000313" key="11">
    <source>
        <dbReference type="Proteomes" id="UP000543642"/>
    </source>
</evidence>
<dbReference type="InterPro" id="IPR023753">
    <property type="entry name" value="FAD/NAD-binding_dom"/>
</dbReference>
<evidence type="ECO:0000313" key="10">
    <source>
        <dbReference type="EMBL" id="MBB5263891.1"/>
    </source>
</evidence>
<dbReference type="PANTHER" id="PTHR48105">
    <property type="entry name" value="THIOREDOXIN REDUCTASE 1-RELATED-RELATED"/>
    <property type="match status" value="1"/>
</dbReference>
<evidence type="ECO:0000256" key="2">
    <source>
        <dbReference type="ARBA" id="ARBA00022630"/>
    </source>
</evidence>
<evidence type="ECO:0000256" key="3">
    <source>
        <dbReference type="ARBA" id="ARBA00022827"/>
    </source>
</evidence>
<dbReference type="Proteomes" id="UP000543642">
    <property type="component" value="Unassembled WGS sequence"/>
</dbReference>
<proteinExistence type="inferred from homology"/>
<protein>
    <recommendedName>
        <fullName evidence="7">Thioredoxin reductase</fullName>
        <ecNumber evidence="7">1.8.1.9</ecNumber>
    </recommendedName>
</protein>
<keyword evidence="3 7" id="KW-0274">FAD</keyword>
<dbReference type="EMBL" id="JACHFW010000003">
    <property type="protein sequence ID" value="MBB5263891.1"/>
    <property type="molecule type" value="Genomic_DNA"/>
</dbReference>
<evidence type="ECO:0000256" key="1">
    <source>
        <dbReference type="ARBA" id="ARBA00009333"/>
    </source>
</evidence>
<keyword evidence="4 7" id="KW-0560">Oxidoreductase</keyword>
<dbReference type="InterPro" id="IPR005982">
    <property type="entry name" value="Thioredox_Rdtase"/>
</dbReference>
<evidence type="ECO:0000256" key="6">
    <source>
        <dbReference type="ARBA" id="ARBA00023284"/>
    </source>
</evidence>
<evidence type="ECO:0000256" key="8">
    <source>
        <dbReference type="RuleBase" id="RU003881"/>
    </source>
</evidence>
<reference evidence="10 11" key="1">
    <citation type="submission" date="2020-08" db="EMBL/GenBank/DDBJ databases">
        <title>Genomic Encyclopedia of Type Strains, Phase IV (KMG-IV): sequencing the most valuable type-strain genomes for metagenomic binning, comparative biology and taxonomic classification.</title>
        <authorList>
            <person name="Goeker M."/>
        </authorList>
    </citation>
    <scope>NUCLEOTIDE SEQUENCE [LARGE SCALE GENOMIC DNA]</scope>
    <source>
        <strain evidence="10 11">DSM 106146</strain>
    </source>
</reference>
<comment type="catalytic activity">
    <reaction evidence="7">
        <text>[thioredoxin]-dithiol + NADP(+) = [thioredoxin]-disulfide + NADPH + H(+)</text>
        <dbReference type="Rhea" id="RHEA:20345"/>
        <dbReference type="Rhea" id="RHEA-COMP:10698"/>
        <dbReference type="Rhea" id="RHEA-COMP:10700"/>
        <dbReference type="ChEBI" id="CHEBI:15378"/>
        <dbReference type="ChEBI" id="CHEBI:29950"/>
        <dbReference type="ChEBI" id="CHEBI:50058"/>
        <dbReference type="ChEBI" id="CHEBI:57783"/>
        <dbReference type="ChEBI" id="CHEBI:58349"/>
        <dbReference type="EC" id="1.8.1.9"/>
    </reaction>
</comment>
<dbReference type="AlphaFoldDB" id="A0A7W8M520"/>
<dbReference type="InterPro" id="IPR036188">
    <property type="entry name" value="FAD/NAD-bd_sf"/>
</dbReference>
<comment type="cofactor">
    <cofactor evidence="8">
        <name>FAD</name>
        <dbReference type="ChEBI" id="CHEBI:57692"/>
    </cofactor>
    <text evidence="8">Binds 1 FAD per subunit.</text>
</comment>
<dbReference type="Pfam" id="PF07992">
    <property type="entry name" value="Pyr_redox_2"/>
    <property type="match status" value="1"/>
</dbReference>
<keyword evidence="5" id="KW-1015">Disulfide bond</keyword>
<dbReference type="GO" id="GO:0005737">
    <property type="term" value="C:cytoplasm"/>
    <property type="evidence" value="ECO:0007669"/>
    <property type="project" value="InterPro"/>
</dbReference>
<dbReference type="GO" id="GO:0019430">
    <property type="term" value="P:removal of superoxide radicals"/>
    <property type="evidence" value="ECO:0007669"/>
    <property type="project" value="UniProtKB-UniRule"/>
</dbReference>
<sequence length="309" mass="32918">MENTIYDLIIIGSGPAGLSAAIYAQRACLNTVVIEKTGISGGQILTTSEVDNYPGLPGIGGFDLGMKMRQHAENLNSQFVTGEVAKIAKIQDIFQITLTDGGILRSRTLIIATGASHQKLGIPGENSLTGMGVSYCATCDGAFFRGKDTAVIGGGDVAVEDAIFLARICRHVHVIHRRDRFRAAKVLSDRLLSLENVTVHWNSIPLSIVGENTVSGLTIEDKETKVQKTLDVNGVFIAIGMAPDTDLVRGLIDLNPAGYIAADETCRTSVPGIFAAGDVRTKQLRQVVSAVSDGANAVYSAQRYLEEGR</sequence>
<dbReference type="SUPFAM" id="SSF51905">
    <property type="entry name" value="FAD/NAD(P)-binding domain"/>
    <property type="match status" value="1"/>
</dbReference>
<dbReference type="PRINTS" id="PR00368">
    <property type="entry name" value="FADPNR"/>
</dbReference>
<dbReference type="PRINTS" id="PR00469">
    <property type="entry name" value="PNDRDTASEII"/>
</dbReference>
<evidence type="ECO:0000256" key="4">
    <source>
        <dbReference type="ARBA" id="ARBA00023002"/>
    </source>
</evidence>
<dbReference type="PROSITE" id="PS00573">
    <property type="entry name" value="PYRIDINE_REDOX_2"/>
    <property type="match status" value="1"/>
</dbReference>
<evidence type="ECO:0000256" key="7">
    <source>
        <dbReference type="RuleBase" id="RU003880"/>
    </source>
</evidence>
<keyword evidence="6 7" id="KW-0676">Redox-active center</keyword>
<dbReference type="InterPro" id="IPR008255">
    <property type="entry name" value="Pyr_nucl-diS_OxRdtase_2_AS"/>
</dbReference>
<evidence type="ECO:0000259" key="9">
    <source>
        <dbReference type="Pfam" id="PF07992"/>
    </source>
</evidence>
<dbReference type="RefSeq" id="WP_183772131.1">
    <property type="nucleotide sequence ID" value="NZ_CAWVEG010000140.1"/>
</dbReference>
<evidence type="ECO:0000256" key="5">
    <source>
        <dbReference type="ARBA" id="ARBA00023157"/>
    </source>
</evidence>
<gene>
    <name evidence="10" type="ORF">HNP82_000996</name>
</gene>
<feature type="domain" description="FAD/NAD(P)-binding" evidence="9">
    <location>
        <begin position="6"/>
        <end position="294"/>
    </location>
</feature>
<comment type="similarity">
    <text evidence="1 7">Belongs to the class-II pyridine nucleotide-disulfide oxidoreductase family.</text>
</comment>
<comment type="caution">
    <text evidence="10">The sequence shown here is derived from an EMBL/GenBank/DDBJ whole genome shotgun (WGS) entry which is preliminary data.</text>
</comment>
<keyword evidence="2 7" id="KW-0285">Flavoprotein</keyword>
<dbReference type="NCBIfam" id="TIGR01292">
    <property type="entry name" value="TRX_reduct"/>
    <property type="match status" value="1"/>
</dbReference>
<dbReference type="GO" id="GO:0004791">
    <property type="term" value="F:thioredoxin-disulfide reductase (NADPH) activity"/>
    <property type="evidence" value="ECO:0007669"/>
    <property type="project" value="UniProtKB-UniRule"/>
</dbReference>
<accession>A0A7W8M520</accession>